<evidence type="ECO:0000259" key="1">
    <source>
        <dbReference type="Pfam" id="PF07393"/>
    </source>
</evidence>
<feature type="domain" description="Exocyst complex component Sec10-like alpha-helical bundle" evidence="1">
    <location>
        <begin position="9"/>
        <end position="464"/>
    </location>
</feature>
<name>A0A819RG73_9BILA</name>
<protein>
    <recommendedName>
        <fullName evidence="1">Exocyst complex component Sec10-like alpha-helical bundle domain-containing protein</fullName>
    </recommendedName>
</protein>
<reference evidence="2" key="1">
    <citation type="submission" date="2021-02" db="EMBL/GenBank/DDBJ databases">
        <authorList>
            <person name="Nowell W R."/>
        </authorList>
    </citation>
    <scope>NUCLEOTIDE SEQUENCE</scope>
</reference>
<dbReference type="InterPro" id="IPR048627">
    <property type="entry name" value="Sec10_HB"/>
</dbReference>
<dbReference type="EMBL" id="CAJOBB010003559">
    <property type="protein sequence ID" value="CAF4047102.1"/>
    <property type="molecule type" value="Genomic_DNA"/>
</dbReference>
<dbReference type="PANTHER" id="PTHR12100">
    <property type="entry name" value="SEC10"/>
    <property type="match status" value="1"/>
</dbReference>
<evidence type="ECO:0000313" key="2">
    <source>
        <dbReference type="EMBL" id="CAF4047102.1"/>
    </source>
</evidence>
<sequence length="470" mass="53995">GYFDNPNIDIFNSIPQLFVKVSELINELFDQPEKVTERLIITVYTEKLAPYVRNQLDPYLRNPDLDNMEKYLQTLYTLYKKATKLSNDLQTQKISDDPAFLHKLNQHVFKSYLKTYSKYELNCLEEKFQVHLERVESSGGQRRIKPTGLSITDIIQQRLLNTSDQVDESRFSPDLAAALLQDCKTAMTRITTLSEGSEASENILQCFLRLLNALGNQHIDTELQYSLQAIPGPEPKQEPDIRFFYAISQTNNSIQLIERYFVMDIASLLLGTQQQSQLLQSKEKVFGQLEDLINIGVDKALLCIIGYARNILNEQKRSDFKPENEINISECSPICKRVVRSLDTQIVRLEQTVDGKNLIGILNEFGLRFHRLITDHVFKFEYNISGGLMILQDISEYKKCSKKFRSSTVDQLFAILHALVNLLVVVPDNLRQVITEGHLASLTRDIIESFVQLRTDYKSARLHAMISSDQ</sequence>
<feature type="non-terminal residue" evidence="2">
    <location>
        <position position="470"/>
    </location>
</feature>
<dbReference type="GO" id="GO:0006887">
    <property type="term" value="P:exocytosis"/>
    <property type="evidence" value="ECO:0007669"/>
    <property type="project" value="TreeGrafter"/>
</dbReference>
<dbReference type="AlphaFoldDB" id="A0A819RG73"/>
<accession>A0A819RG73</accession>
<comment type="caution">
    <text evidence="2">The sequence shown here is derived from an EMBL/GenBank/DDBJ whole genome shotgun (WGS) entry which is preliminary data.</text>
</comment>
<dbReference type="Proteomes" id="UP000663868">
    <property type="component" value="Unassembled WGS sequence"/>
</dbReference>
<dbReference type="Pfam" id="PF07393">
    <property type="entry name" value="Sec10_HB"/>
    <property type="match status" value="1"/>
</dbReference>
<dbReference type="GO" id="GO:0000145">
    <property type="term" value="C:exocyst"/>
    <property type="evidence" value="ECO:0007669"/>
    <property type="project" value="TreeGrafter"/>
</dbReference>
<dbReference type="InterPro" id="IPR009976">
    <property type="entry name" value="Sec10-like"/>
</dbReference>
<dbReference type="PANTHER" id="PTHR12100:SF0">
    <property type="entry name" value="EXOCYST COMPLEX COMPONENT 5"/>
    <property type="match status" value="1"/>
</dbReference>
<evidence type="ECO:0000313" key="3">
    <source>
        <dbReference type="Proteomes" id="UP000663868"/>
    </source>
</evidence>
<proteinExistence type="predicted"/>
<organism evidence="2 3">
    <name type="scientific">Adineta steineri</name>
    <dbReference type="NCBI Taxonomy" id="433720"/>
    <lineage>
        <taxon>Eukaryota</taxon>
        <taxon>Metazoa</taxon>
        <taxon>Spiralia</taxon>
        <taxon>Gnathifera</taxon>
        <taxon>Rotifera</taxon>
        <taxon>Eurotatoria</taxon>
        <taxon>Bdelloidea</taxon>
        <taxon>Adinetida</taxon>
        <taxon>Adinetidae</taxon>
        <taxon>Adineta</taxon>
    </lineage>
</organism>
<dbReference type="GO" id="GO:0006893">
    <property type="term" value="P:Golgi to plasma membrane transport"/>
    <property type="evidence" value="ECO:0007669"/>
    <property type="project" value="TreeGrafter"/>
</dbReference>
<gene>
    <name evidence="2" type="ORF">KXQ929_LOCUS31288</name>
</gene>